<dbReference type="Gene3D" id="2.60.120.260">
    <property type="entry name" value="Galactose-binding domain-like"/>
    <property type="match status" value="1"/>
</dbReference>
<gene>
    <name evidence="1" type="ORF">SAMN04488124_0778</name>
</gene>
<sequence>MRWTPGANAAIVAYGLQTYVEFSDQEYYYVVIKPDADQIVLKKRDLSGTYELEKNFDIGLVDDEWYRLVIDWRVDGAHTVTLFEEDGTQITQLSAKDSTWSEGGIGLFGREANTGATVYFDEVQGSSPLVGNFEVGENSWFTTANNTLTRLDNTPAAITNGATAIEVTVNDDPQPVLENEVRIQNADLESYPYLLADVVPVEVENSDSPVTFKFRYTHYASGGVEESEEQIVAQALGKTLAWDLSNLSAEKLAAAESLQIVWYPEDHPPSSGFTYNGSVLIDNIRLVDDSTQLTRAKISQKHRDLIRAHGPMLDQEIQSQTDMVQTGVYNYYDETEVPYRIELLSNGDIEETIDGETFYWEEDGQ</sequence>
<name>A0A1I6G373_9EURY</name>
<keyword evidence="2" id="KW-1185">Reference proteome</keyword>
<dbReference type="Proteomes" id="UP000243250">
    <property type="component" value="Unassembled WGS sequence"/>
</dbReference>
<proteinExistence type="predicted"/>
<dbReference type="AlphaFoldDB" id="A0A1I6G373"/>
<dbReference type="Gene3D" id="2.60.120.560">
    <property type="entry name" value="Exo-inulinase, domain 1"/>
    <property type="match status" value="1"/>
</dbReference>
<accession>A0A1I6G373</accession>
<protein>
    <submittedName>
        <fullName evidence="1">Uncharacterized protein</fullName>
    </submittedName>
</protein>
<dbReference type="EMBL" id="FOYS01000001">
    <property type="protein sequence ID" value="SFR36497.1"/>
    <property type="molecule type" value="Genomic_DNA"/>
</dbReference>
<organism evidence="1 2">
    <name type="scientific">Halogeometricum limi</name>
    <dbReference type="NCBI Taxonomy" id="555875"/>
    <lineage>
        <taxon>Archaea</taxon>
        <taxon>Methanobacteriati</taxon>
        <taxon>Methanobacteriota</taxon>
        <taxon>Stenosarchaea group</taxon>
        <taxon>Halobacteria</taxon>
        <taxon>Halobacteriales</taxon>
        <taxon>Haloferacaceae</taxon>
        <taxon>Halogeometricum</taxon>
    </lineage>
</organism>
<evidence type="ECO:0000313" key="2">
    <source>
        <dbReference type="Proteomes" id="UP000243250"/>
    </source>
</evidence>
<evidence type="ECO:0000313" key="1">
    <source>
        <dbReference type="EMBL" id="SFR36497.1"/>
    </source>
</evidence>
<reference evidence="2" key="1">
    <citation type="submission" date="2016-10" db="EMBL/GenBank/DDBJ databases">
        <authorList>
            <person name="Varghese N."/>
            <person name="Submissions S."/>
        </authorList>
    </citation>
    <scope>NUCLEOTIDE SEQUENCE [LARGE SCALE GENOMIC DNA]</scope>
    <source>
        <strain evidence="2">CGMCC 1.8711</strain>
    </source>
</reference>